<evidence type="ECO:0000313" key="3">
    <source>
        <dbReference type="Proteomes" id="UP001164746"/>
    </source>
</evidence>
<dbReference type="EMBL" id="CP111026">
    <property type="protein sequence ID" value="WAR28787.1"/>
    <property type="molecule type" value="Genomic_DNA"/>
</dbReference>
<proteinExistence type="predicted"/>
<organism evidence="2 3">
    <name type="scientific">Mya arenaria</name>
    <name type="common">Soft-shell clam</name>
    <dbReference type="NCBI Taxonomy" id="6604"/>
    <lineage>
        <taxon>Eukaryota</taxon>
        <taxon>Metazoa</taxon>
        <taxon>Spiralia</taxon>
        <taxon>Lophotrochozoa</taxon>
        <taxon>Mollusca</taxon>
        <taxon>Bivalvia</taxon>
        <taxon>Autobranchia</taxon>
        <taxon>Heteroconchia</taxon>
        <taxon>Euheterodonta</taxon>
        <taxon>Imparidentia</taxon>
        <taxon>Neoheterodontei</taxon>
        <taxon>Myida</taxon>
        <taxon>Myoidea</taxon>
        <taxon>Myidae</taxon>
        <taxon>Mya</taxon>
    </lineage>
</organism>
<evidence type="ECO:0000256" key="1">
    <source>
        <dbReference type="SAM" id="MobiDB-lite"/>
    </source>
</evidence>
<feature type="region of interest" description="Disordered" evidence="1">
    <location>
        <begin position="1"/>
        <end position="30"/>
    </location>
</feature>
<gene>
    <name evidence="2" type="ORF">MAR_014491</name>
</gene>
<keyword evidence="3" id="KW-1185">Reference proteome</keyword>
<protein>
    <submittedName>
        <fullName evidence="2">Uncharacterized protein</fullName>
    </submittedName>
</protein>
<dbReference type="Proteomes" id="UP001164746">
    <property type="component" value="Chromosome 15"/>
</dbReference>
<reference evidence="2" key="1">
    <citation type="submission" date="2022-11" db="EMBL/GenBank/DDBJ databases">
        <title>Centuries of genome instability and evolution in soft-shell clam transmissible cancer (bioRxiv).</title>
        <authorList>
            <person name="Hart S.F.M."/>
            <person name="Yonemitsu M.A."/>
            <person name="Giersch R.M."/>
            <person name="Beal B.F."/>
            <person name="Arriagada G."/>
            <person name="Davis B.W."/>
            <person name="Ostrander E.A."/>
            <person name="Goff S.P."/>
            <person name="Metzger M.J."/>
        </authorList>
    </citation>
    <scope>NUCLEOTIDE SEQUENCE</scope>
    <source>
        <strain evidence="2">MELC-2E11</strain>
        <tissue evidence="2">Siphon/mantle</tissue>
    </source>
</reference>
<accession>A0ABY7G4F8</accession>
<evidence type="ECO:0000313" key="2">
    <source>
        <dbReference type="EMBL" id="WAR28787.1"/>
    </source>
</evidence>
<name>A0ABY7G4F8_MYAAR</name>
<sequence>MVGPNIPFQHWENVDAQQDAKHSVYKNQQR</sequence>